<protein>
    <submittedName>
        <fullName evidence="2">Uncharacterized protein</fullName>
    </submittedName>
</protein>
<reference evidence="2 3" key="1">
    <citation type="submission" date="2019-08" db="EMBL/GenBank/DDBJ databases">
        <authorList>
            <person name="Peeters C."/>
        </authorList>
    </citation>
    <scope>NUCLEOTIDE SEQUENCE [LARGE SCALE GENOMIC DNA]</scope>
    <source>
        <strain evidence="2 3">LMG 18089</strain>
    </source>
</reference>
<dbReference type="RefSeq" id="WP_052765636.1">
    <property type="nucleotide sequence ID" value="NZ_CABPSX010000006.1"/>
</dbReference>
<gene>
    <name evidence="2" type="ORF">PAP18089_03117</name>
</gene>
<dbReference type="Proteomes" id="UP000364291">
    <property type="component" value="Unassembled WGS sequence"/>
</dbReference>
<proteinExistence type="predicted"/>
<dbReference type="EMBL" id="CABPSX010000006">
    <property type="protein sequence ID" value="VVG72124.1"/>
    <property type="molecule type" value="Genomic_DNA"/>
</dbReference>
<evidence type="ECO:0000313" key="2">
    <source>
        <dbReference type="EMBL" id="VVG72124.1"/>
    </source>
</evidence>
<organism evidence="2 3">
    <name type="scientific">Pandoraea apista</name>
    <dbReference type="NCBI Taxonomy" id="93218"/>
    <lineage>
        <taxon>Bacteria</taxon>
        <taxon>Pseudomonadati</taxon>
        <taxon>Pseudomonadota</taxon>
        <taxon>Betaproteobacteria</taxon>
        <taxon>Burkholderiales</taxon>
        <taxon>Burkholderiaceae</taxon>
        <taxon>Pandoraea</taxon>
    </lineage>
</organism>
<dbReference type="AlphaFoldDB" id="A0A5E5P702"/>
<sequence>MMRVLITLAIAILCSAFGSWNLTRNHYLAEISDMKRDEADARATAEKKARNILEAEQERGNGLSDKLAKTESALTKQSQELSNALSRLTTGRKCLDDRVVSVLNGTSSGAAADDLRTGTRTSDATDGPAASDTDVAGWISQAKGQYEICRARLGALIDFEEGRIQ</sequence>
<feature type="region of interest" description="Disordered" evidence="1">
    <location>
        <begin position="111"/>
        <end position="132"/>
    </location>
</feature>
<evidence type="ECO:0000256" key="1">
    <source>
        <dbReference type="SAM" id="MobiDB-lite"/>
    </source>
</evidence>
<accession>A0A5E5P702</accession>
<name>A0A5E5P702_9BURK</name>
<dbReference type="OrthoDB" id="8527994at2"/>
<evidence type="ECO:0000313" key="3">
    <source>
        <dbReference type="Proteomes" id="UP000364291"/>
    </source>
</evidence>